<proteinExistence type="inferred from homology"/>
<dbReference type="InterPro" id="IPR023213">
    <property type="entry name" value="CAT-like_dom_sf"/>
</dbReference>
<dbReference type="PANTHER" id="PTHR31642">
    <property type="entry name" value="TRICHOTHECENE 3-O-ACETYLTRANSFERASE"/>
    <property type="match status" value="1"/>
</dbReference>
<gene>
    <name evidence="2" type="ORF">Syun_007715</name>
</gene>
<evidence type="ECO:0000256" key="1">
    <source>
        <dbReference type="ARBA" id="ARBA00009861"/>
    </source>
</evidence>
<comment type="similarity">
    <text evidence="1">Belongs to the plant acyltransferase family.</text>
</comment>
<dbReference type="Pfam" id="PF02458">
    <property type="entry name" value="Transferase"/>
    <property type="match status" value="1"/>
</dbReference>
<organism evidence="2 3">
    <name type="scientific">Stephania yunnanensis</name>
    <dbReference type="NCBI Taxonomy" id="152371"/>
    <lineage>
        <taxon>Eukaryota</taxon>
        <taxon>Viridiplantae</taxon>
        <taxon>Streptophyta</taxon>
        <taxon>Embryophyta</taxon>
        <taxon>Tracheophyta</taxon>
        <taxon>Spermatophyta</taxon>
        <taxon>Magnoliopsida</taxon>
        <taxon>Ranunculales</taxon>
        <taxon>Menispermaceae</taxon>
        <taxon>Menispermoideae</taxon>
        <taxon>Cissampelideae</taxon>
        <taxon>Stephania</taxon>
    </lineage>
</organism>
<protein>
    <submittedName>
        <fullName evidence="2">Uncharacterized protein</fullName>
    </submittedName>
</protein>
<evidence type="ECO:0000313" key="3">
    <source>
        <dbReference type="Proteomes" id="UP001420932"/>
    </source>
</evidence>
<comment type="caution">
    <text evidence="2">The sequence shown here is derived from an EMBL/GenBank/DDBJ whole genome shotgun (WGS) entry which is preliminary data.</text>
</comment>
<dbReference type="InterPro" id="IPR050317">
    <property type="entry name" value="Plant_Fungal_Acyltransferase"/>
</dbReference>
<dbReference type="GO" id="GO:0016747">
    <property type="term" value="F:acyltransferase activity, transferring groups other than amino-acyl groups"/>
    <property type="evidence" value="ECO:0007669"/>
    <property type="project" value="TreeGrafter"/>
</dbReference>
<reference evidence="2 3" key="1">
    <citation type="submission" date="2024-01" db="EMBL/GenBank/DDBJ databases">
        <title>Genome assemblies of Stephania.</title>
        <authorList>
            <person name="Yang L."/>
        </authorList>
    </citation>
    <scope>NUCLEOTIDE SEQUENCE [LARGE SCALE GENOMIC DNA]</scope>
    <source>
        <strain evidence="2">YNDBR</strain>
        <tissue evidence="2">Leaf</tissue>
    </source>
</reference>
<dbReference type="PANTHER" id="PTHR31642:SF160">
    <property type="entry name" value="HXXXD-TYPE ACYL-TRANSFERASE FAMILY PROTEIN"/>
    <property type="match status" value="1"/>
</dbReference>
<dbReference type="Gene3D" id="3.30.559.10">
    <property type="entry name" value="Chloramphenicol acetyltransferase-like domain"/>
    <property type="match status" value="2"/>
</dbReference>
<dbReference type="AlphaFoldDB" id="A0AAP0L109"/>
<keyword evidence="3" id="KW-1185">Reference proteome</keyword>
<evidence type="ECO:0000313" key="2">
    <source>
        <dbReference type="EMBL" id="KAK9161374.1"/>
    </source>
</evidence>
<dbReference type="EMBL" id="JBBNAF010000003">
    <property type="protein sequence ID" value="KAK9161374.1"/>
    <property type="molecule type" value="Genomic_DNA"/>
</dbReference>
<dbReference type="Proteomes" id="UP001420932">
    <property type="component" value="Unassembled WGS sequence"/>
</dbReference>
<name>A0AAP0L109_9MAGN</name>
<sequence length="441" mass="48688">MDFNFYPTIITETIVKAASPLVQSCVLPVSNLDLLAGRAPVTYLYVYCKLTVDCSSSFIEILKSSLATALNHYHPFAGQIVLNSETGEPEIVCNNHGAKVVEASIDITLASLDFHDLNRSLGRLVSANHDFPFTLQITKCSCGGVAVSFTFDHLLGDGSSFGKFLKSWCEIARKKSISFVPDHRRILPARSPPTYDNSLDDIFICYKMVDSFPMLTTDTHLRRLYHIDAMNIDKLQRLSGKRTKIEAFSAYVWKIMSKAIGESETHCKMGWLVDGRRRFNKEAGDMFDYYVGNVLSMAVGEASVEELKRGSLTDIAGVVHEAIVKTTNETHFQDLIDWVECHKPGLMLAKILLGHEGPCLVLSSGREFPVAELDFGYGSPVLGTLCPPISKIGAGYMDQRESAEGDGSWVVSAMIWPAFSEALESDPDHVFQPMTAAHLGL</sequence>
<accession>A0AAP0L109</accession>